<keyword evidence="1" id="KW-0472">Membrane</keyword>
<evidence type="ECO:0000313" key="3">
    <source>
        <dbReference type="Proteomes" id="UP000239899"/>
    </source>
</evidence>
<dbReference type="Proteomes" id="UP000239899">
    <property type="component" value="Unassembled WGS sequence"/>
</dbReference>
<gene>
    <name evidence="2" type="ORF">C2E21_7169</name>
</gene>
<evidence type="ECO:0000256" key="1">
    <source>
        <dbReference type="SAM" id="Phobius"/>
    </source>
</evidence>
<comment type="caution">
    <text evidence="2">The sequence shown here is derived from an EMBL/GenBank/DDBJ whole genome shotgun (WGS) entry which is preliminary data.</text>
</comment>
<keyword evidence="3" id="KW-1185">Reference proteome</keyword>
<evidence type="ECO:0000313" key="2">
    <source>
        <dbReference type="EMBL" id="PRW39280.1"/>
    </source>
</evidence>
<name>A0A2P6TJ62_CHLSO</name>
<proteinExistence type="predicted"/>
<dbReference type="EMBL" id="LHPG02000014">
    <property type="protein sequence ID" value="PRW39280.1"/>
    <property type="molecule type" value="Genomic_DNA"/>
</dbReference>
<reference evidence="2 3" key="1">
    <citation type="journal article" date="2018" name="Plant J.">
        <title>Genome sequences of Chlorella sorokiniana UTEX 1602 and Micractinium conductrix SAG 241.80: implications to maltose excretion by a green alga.</title>
        <authorList>
            <person name="Arriola M.B."/>
            <person name="Velmurugan N."/>
            <person name="Zhang Y."/>
            <person name="Plunkett M.H."/>
            <person name="Hondzo H."/>
            <person name="Barney B.M."/>
        </authorList>
    </citation>
    <scope>NUCLEOTIDE SEQUENCE [LARGE SCALE GENOMIC DNA]</scope>
    <source>
        <strain evidence="3">UTEX 1602</strain>
    </source>
</reference>
<feature type="transmembrane region" description="Helical" evidence="1">
    <location>
        <begin position="128"/>
        <end position="155"/>
    </location>
</feature>
<feature type="transmembrane region" description="Helical" evidence="1">
    <location>
        <begin position="63"/>
        <end position="82"/>
    </location>
</feature>
<keyword evidence="1" id="KW-1133">Transmembrane helix</keyword>
<keyword evidence="1" id="KW-0812">Transmembrane</keyword>
<feature type="transmembrane region" description="Helical" evidence="1">
    <location>
        <begin position="222"/>
        <end position="240"/>
    </location>
</feature>
<organism evidence="2 3">
    <name type="scientific">Chlorella sorokiniana</name>
    <name type="common">Freshwater green alga</name>
    <dbReference type="NCBI Taxonomy" id="3076"/>
    <lineage>
        <taxon>Eukaryota</taxon>
        <taxon>Viridiplantae</taxon>
        <taxon>Chlorophyta</taxon>
        <taxon>core chlorophytes</taxon>
        <taxon>Trebouxiophyceae</taxon>
        <taxon>Chlorellales</taxon>
        <taxon>Chlorellaceae</taxon>
        <taxon>Chlorella clade</taxon>
        <taxon>Chlorella</taxon>
    </lineage>
</organism>
<dbReference type="OrthoDB" id="10343545at2759"/>
<sequence length="301" mass="33168">MAAVSALLQRLASRYARWRDDPLRRASNEVGAALDGRIWWNTLAGGLLYLIFKHVIEAGLYGFAALVCCVHVLPIAAVEFWVRRQHPAAYQRHRELVVTLGISSTLYWAPVMVLRLHNHFAPHHGSALWLAVFILNTGTLWLGVFAAHACLPLRWGRVALPFMALLPLRHHTALCTQVVKAPGVSQPLGTLCDVLSLAHGVAVPTGGPDCSNFTPLQQCRTFYLWSLAWGGVALPLLATVRFEAQLRRRLEQAQQAQQAQRSGVLQTTLLAYLHSMAAWVAACSVEALLRPALGWNDVAQS</sequence>
<accession>A0A2P6TJ62</accession>
<dbReference type="AlphaFoldDB" id="A0A2P6TJ62"/>
<feature type="transmembrane region" description="Helical" evidence="1">
    <location>
        <begin position="97"/>
        <end position="116"/>
    </location>
</feature>
<protein>
    <submittedName>
        <fullName evidence="2">Voltage-dependent R-type calcium channel subunit alpha-1E-like isoform X5</fullName>
    </submittedName>
</protein>